<dbReference type="Proteomes" id="UP000008065">
    <property type="component" value="Unassembled WGS sequence"/>
</dbReference>
<dbReference type="HOGENOM" id="CLU_771819_0_0_1"/>
<keyword evidence="4" id="KW-1185">Reference proteome</keyword>
<dbReference type="GeneID" id="20831324"/>
<feature type="region of interest" description="Disordered" evidence="1">
    <location>
        <begin position="243"/>
        <end position="359"/>
    </location>
</feature>
<protein>
    <recommendedName>
        <fullName evidence="5">Pal1-domain-containing protein</fullName>
    </recommendedName>
</protein>
<sequence length="359" mass="39372">MKLPPNIPTALVFTFLFSLQVPLRLAAPLSHDKLFPKPVIPLTLPQIHYERIDNGRMATRHSNPNSNKDFPSPLLLSLPAPLPSHLRKSGNALWDATTPGGKLSQPKRGSSSAGPPPKPQPRSTSRPGRYPRPLKHLFAHSYRHSSSSGGRGVVDYSDFDFDFDPNNNVPRIKRTLSETADDDLNLNNFDLFSSTGLGGGSSGVNLLKTITIEPTLTINSTSIQRLGPPAPGRPGAGSYLAAMNIGGASPRPREAPSWERRRRSREWEGENESGGSENIGNEAPPTGSFMNRRVSSRIEKRREVEKREMNTATEHTGMDDENNKRREKETKEKKSKAGRGSRIHGKYHEALTSIAAAAA</sequence>
<accession>F8N1K4</accession>
<feature type="signal peptide" evidence="2">
    <location>
        <begin position="1"/>
        <end position="26"/>
    </location>
</feature>
<organism evidence="3 4">
    <name type="scientific">Neurospora tetrasperma (strain FGSC 2508 / ATCC MYA-4615 / P0657)</name>
    <dbReference type="NCBI Taxonomy" id="510951"/>
    <lineage>
        <taxon>Eukaryota</taxon>
        <taxon>Fungi</taxon>
        <taxon>Dikarya</taxon>
        <taxon>Ascomycota</taxon>
        <taxon>Pezizomycotina</taxon>
        <taxon>Sordariomycetes</taxon>
        <taxon>Sordariomycetidae</taxon>
        <taxon>Sordariales</taxon>
        <taxon>Sordariaceae</taxon>
        <taxon>Neurospora</taxon>
    </lineage>
</organism>
<dbReference type="OrthoDB" id="10511161at2759"/>
<feature type="compositionally biased region" description="Basic and acidic residues" evidence="1">
    <location>
        <begin position="296"/>
        <end position="309"/>
    </location>
</feature>
<keyword evidence="2" id="KW-0732">Signal</keyword>
<dbReference type="AlphaFoldDB" id="F8N1K4"/>
<evidence type="ECO:0000256" key="1">
    <source>
        <dbReference type="SAM" id="MobiDB-lite"/>
    </source>
</evidence>
<gene>
    <name evidence="3" type="ORF">NEUTE1DRAFT_90506</name>
</gene>
<proteinExistence type="predicted"/>
<dbReference type="KEGG" id="nte:NEUTE1DRAFT90506"/>
<feature type="compositionally biased region" description="Basic residues" evidence="1">
    <location>
        <begin position="333"/>
        <end position="345"/>
    </location>
</feature>
<dbReference type="VEuPathDB" id="FungiDB:NEUTE1DRAFT_90506"/>
<feature type="chain" id="PRO_5003375647" description="Pal1-domain-containing protein" evidence="2">
    <location>
        <begin position="27"/>
        <end position="359"/>
    </location>
</feature>
<evidence type="ECO:0008006" key="5">
    <source>
        <dbReference type="Google" id="ProtNLM"/>
    </source>
</evidence>
<evidence type="ECO:0000313" key="3">
    <source>
        <dbReference type="EMBL" id="EGO52335.1"/>
    </source>
</evidence>
<evidence type="ECO:0000256" key="2">
    <source>
        <dbReference type="SAM" id="SignalP"/>
    </source>
</evidence>
<evidence type="ECO:0000313" key="4">
    <source>
        <dbReference type="Proteomes" id="UP000008065"/>
    </source>
</evidence>
<name>F8N1K4_NEUT8</name>
<dbReference type="RefSeq" id="XP_009855977.1">
    <property type="nucleotide sequence ID" value="XM_009857675.1"/>
</dbReference>
<feature type="region of interest" description="Disordered" evidence="1">
    <location>
        <begin position="87"/>
        <end position="133"/>
    </location>
</feature>
<dbReference type="EMBL" id="GL891382">
    <property type="protein sequence ID" value="EGO52335.1"/>
    <property type="molecule type" value="Genomic_DNA"/>
</dbReference>
<reference evidence="4" key="1">
    <citation type="journal article" date="2011" name="Genetics">
        <title>Massive changes in genome architecture accompany the transition to self-fertility in the filamentous fungus Neurospora tetrasperma.</title>
        <authorList>
            <person name="Ellison C.E."/>
            <person name="Stajich J.E."/>
            <person name="Jacobson D.J."/>
            <person name="Natvig D.O."/>
            <person name="Lapidus A."/>
            <person name="Foster B."/>
            <person name="Aerts A."/>
            <person name="Riley R."/>
            <person name="Lindquist E.A."/>
            <person name="Grigoriev I.V."/>
            <person name="Taylor J.W."/>
        </authorList>
    </citation>
    <scope>NUCLEOTIDE SEQUENCE [LARGE SCALE GENOMIC DNA]</scope>
    <source>
        <strain evidence="4">FGSC 2508 / P0657</strain>
    </source>
</reference>
<feature type="compositionally biased region" description="Basic and acidic residues" evidence="1">
    <location>
        <begin position="316"/>
        <end position="332"/>
    </location>
</feature>